<keyword evidence="3" id="KW-1185">Reference proteome</keyword>
<dbReference type="Proteomes" id="UP000095192">
    <property type="component" value="Unassembled WGS sequence"/>
</dbReference>
<evidence type="ECO:0000256" key="1">
    <source>
        <dbReference type="SAM" id="MobiDB-lite"/>
    </source>
</evidence>
<feature type="compositionally biased region" description="Low complexity" evidence="1">
    <location>
        <begin position="1"/>
        <end position="11"/>
    </location>
</feature>
<accession>A0A1D3CUL4</accession>
<comment type="caution">
    <text evidence="2">The sequence shown here is derived from an EMBL/GenBank/DDBJ whole genome shotgun (WGS) entry which is preliminary data.</text>
</comment>
<evidence type="ECO:0000313" key="3">
    <source>
        <dbReference type="Proteomes" id="UP000095192"/>
    </source>
</evidence>
<organism evidence="2 3">
    <name type="scientific">Cyclospora cayetanensis</name>
    <dbReference type="NCBI Taxonomy" id="88456"/>
    <lineage>
        <taxon>Eukaryota</taxon>
        <taxon>Sar</taxon>
        <taxon>Alveolata</taxon>
        <taxon>Apicomplexa</taxon>
        <taxon>Conoidasida</taxon>
        <taxon>Coccidia</taxon>
        <taxon>Eucoccidiorida</taxon>
        <taxon>Eimeriorina</taxon>
        <taxon>Eimeriidae</taxon>
        <taxon>Cyclospora</taxon>
    </lineage>
</organism>
<feature type="region of interest" description="Disordered" evidence="1">
    <location>
        <begin position="1"/>
        <end position="38"/>
    </location>
</feature>
<feature type="compositionally biased region" description="Polar residues" evidence="1">
    <location>
        <begin position="20"/>
        <end position="33"/>
    </location>
</feature>
<sequence length="456" mass="49022">MATPRTAATPAIIHSPGAPCNSSSLSTPFSGEASQEGMDLSCPPNPLLQDALYSILVHLSLCLSAAQPLGPLAAAVVGVGMPSEARQTANENMPLSSHASDLSKALSCRRAVSLRVHARRGIPVPSAAISTFCLAAESQTAFVHKLFIADQDQIHYKIEAAADWPVGTSGAFTGVPATASGDPPPSSPPFHSEGGMPLVCAACQQKKRGENQPPSRNSHGASCIERGYKHVARVWPAQLLIYVSYPFCAEVWSSGASGKPPEDLRPFSMLYALIYLSSHTPSYHKKKLEERLSRLIYPKGVDVAIITHAATAAVRPHPTLPSLHPQKTTRGTKGHAAAFVRTPVAAVRQRLHSLLHSPLRQHRDPSLESYAQILPDHLEEELGSPDELVVYLVLGEALELPVGPLMRTRGCANDARQERFSSACSRDEGRRVRAKIAKAASLRRVFLRHIRPLLGA</sequence>
<name>A0A1D3CUL4_9EIME</name>
<reference evidence="2 3" key="1">
    <citation type="journal article" date="2016" name="BMC Genomics">
        <title>Comparative genomics reveals Cyclospora cayetanensis possesses coccidia-like metabolism and invasion components but unique surface antigens.</title>
        <authorList>
            <person name="Liu S."/>
            <person name="Wang L."/>
            <person name="Zheng H."/>
            <person name="Xu Z."/>
            <person name="Roellig D.M."/>
            <person name="Li N."/>
            <person name="Frace M.A."/>
            <person name="Tang K."/>
            <person name="Arrowood M.J."/>
            <person name="Moss D.M."/>
            <person name="Zhang L."/>
            <person name="Feng Y."/>
            <person name="Xiao L."/>
        </authorList>
    </citation>
    <scope>NUCLEOTIDE SEQUENCE [LARGE SCALE GENOMIC DNA]</scope>
    <source>
        <strain evidence="2 3">CHN_HEN01</strain>
    </source>
</reference>
<dbReference type="VEuPathDB" id="ToxoDB:cyc_04565"/>
<gene>
    <name evidence="2" type="ORF">cyc_04565</name>
</gene>
<dbReference type="AlphaFoldDB" id="A0A1D3CUL4"/>
<proteinExistence type="predicted"/>
<dbReference type="EMBL" id="JROU02001886">
    <property type="protein sequence ID" value="OEH74883.1"/>
    <property type="molecule type" value="Genomic_DNA"/>
</dbReference>
<protein>
    <submittedName>
        <fullName evidence="2">Uncharacterized protein</fullName>
    </submittedName>
</protein>
<evidence type="ECO:0000313" key="2">
    <source>
        <dbReference type="EMBL" id="OEH74883.1"/>
    </source>
</evidence>
<dbReference type="InParanoid" id="A0A1D3CUL4"/>